<dbReference type="PANTHER" id="PTHR30006">
    <property type="entry name" value="THIAMINE-BINDING PERIPLASMIC PROTEIN-RELATED"/>
    <property type="match status" value="1"/>
</dbReference>
<dbReference type="Pfam" id="PF13343">
    <property type="entry name" value="SBP_bac_6"/>
    <property type="match status" value="1"/>
</dbReference>
<dbReference type="GO" id="GO:0030976">
    <property type="term" value="F:thiamine pyrophosphate binding"/>
    <property type="evidence" value="ECO:0007669"/>
    <property type="project" value="TreeGrafter"/>
</dbReference>
<dbReference type="AlphaFoldDB" id="A0A179D0V2"/>
<evidence type="ECO:0000313" key="3">
    <source>
        <dbReference type="EMBL" id="OAQ15722.1"/>
    </source>
</evidence>
<name>A0A179D0V2_BIBTR</name>
<feature type="chain" id="PRO_5008100204" evidence="2">
    <location>
        <begin position="30"/>
        <end position="346"/>
    </location>
</feature>
<dbReference type="PANTHER" id="PTHR30006:SF2">
    <property type="entry name" value="ABC TRANSPORTER SUBSTRATE-BINDING PROTEIN"/>
    <property type="match status" value="1"/>
</dbReference>
<dbReference type="GO" id="GO:0015888">
    <property type="term" value="P:thiamine transport"/>
    <property type="evidence" value="ECO:0007669"/>
    <property type="project" value="TreeGrafter"/>
</dbReference>
<dbReference type="SUPFAM" id="SSF53850">
    <property type="entry name" value="Periplasmic binding protein-like II"/>
    <property type="match status" value="1"/>
</dbReference>
<dbReference type="Proteomes" id="UP000078358">
    <property type="component" value="Unassembled WGS sequence"/>
</dbReference>
<gene>
    <name evidence="3" type="ORF">F480_04185</name>
</gene>
<evidence type="ECO:0000256" key="1">
    <source>
        <dbReference type="ARBA" id="ARBA00022729"/>
    </source>
</evidence>
<dbReference type="InterPro" id="IPR026045">
    <property type="entry name" value="Ferric-bd"/>
</dbReference>
<accession>A0A179D0V2</accession>
<dbReference type="PATRIC" id="fig|1261658.3.peg.842"/>
<keyword evidence="1 2" id="KW-0732">Signal</keyword>
<dbReference type="GO" id="GO:0030975">
    <property type="term" value="F:thiamine binding"/>
    <property type="evidence" value="ECO:0007669"/>
    <property type="project" value="TreeGrafter"/>
</dbReference>
<organism evidence="3 4">
    <name type="scientific">Bibersteinia trehalosi Y31</name>
    <dbReference type="NCBI Taxonomy" id="1261658"/>
    <lineage>
        <taxon>Bacteria</taxon>
        <taxon>Pseudomonadati</taxon>
        <taxon>Pseudomonadota</taxon>
        <taxon>Gammaproteobacteria</taxon>
        <taxon>Pasteurellales</taxon>
        <taxon>Pasteurellaceae</taxon>
        <taxon>Bibersteinia</taxon>
    </lineage>
</organism>
<evidence type="ECO:0000256" key="2">
    <source>
        <dbReference type="SAM" id="SignalP"/>
    </source>
</evidence>
<dbReference type="PIRSF" id="PIRSF002825">
    <property type="entry name" value="CfbpA"/>
    <property type="match status" value="1"/>
</dbReference>
<comment type="caution">
    <text evidence="3">The sequence shown here is derived from an EMBL/GenBank/DDBJ whole genome shotgun (WGS) entry which is preliminary data.</text>
</comment>
<dbReference type="Gene3D" id="3.40.190.10">
    <property type="entry name" value="Periplasmic binding protein-like II"/>
    <property type="match status" value="2"/>
</dbReference>
<evidence type="ECO:0000313" key="4">
    <source>
        <dbReference type="Proteomes" id="UP000078358"/>
    </source>
</evidence>
<dbReference type="EMBL" id="JACI01000001">
    <property type="protein sequence ID" value="OAQ15722.1"/>
    <property type="molecule type" value="Genomic_DNA"/>
</dbReference>
<dbReference type="GO" id="GO:0030288">
    <property type="term" value="C:outer membrane-bounded periplasmic space"/>
    <property type="evidence" value="ECO:0007669"/>
    <property type="project" value="TreeGrafter"/>
</dbReference>
<dbReference type="CDD" id="cd13544">
    <property type="entry name" value="PBP2_Fbp_like_1"/>
    <property type="match status" value="1"/>
</dbReference>
<feature type="signal peptide" evidence="2">
    <location>
        <begin position="1"/>
        <end position="29"/>
    </location>
</feature>
<reference evidence="3 4" key="1">
    <citation type="submission" date="2014-01" db="EMBL/GenBank/DDBJ databases">
        <authorList>
            <person name="Zuccon D."/>
        </authorList>
    </citation>
    <scope>NUCLEOTIDE SEQUENCE [LARGE SCALE GENOMIC DNA]</scope>
    <source>
        <strain evidence="3 4">Y31</strain>
    </source>
</reference>
<proteinExistence type="predicted"/>
<protein>
    <submittedName>
        <fullName evidence="3">Iron ABC transporter substrate-binding protein</fullName>
    </submittedName>
</protein>
<sequence>MARKFGLKKRVSLLSACLAFTSLANNAQAEGKLTIYCSAQNATCEKITQTFAKKYNVDAKFVRNSTGATLSKIKAEQNNPQADVWYGGTIEQHFQAADLSLLEKYRSPMQQETLPQFKTLLEKKGDFTSIIYMLVLGFGVNTEVFAKLGIKEYPRCWKDLTHPQLKGHIQLADPQLSGTTYTAIATLIQLWGEDKAFEFLKQLDANVSQYVKSAQVTSNLARGESALSVGFIHNYATEKENGAPVEAILPCEADSYSLGGASIIKGSRNLDNAKLFIDWVLGAEAQEIPWREVGVYQLPTNVNAEAAPQSVDPKTLNLIKMDFDRFGTSEEGKRLTEKWLKEVKIK</sequence>